<feature type="region of interest" description="Disordered" evidence="1">
    <location>
        <begin position="80"/>
        <end position="112"/>
    </location>
</feature>
<dbReference type="EMBL" id="JPKZ01003102">
    <property type="protein sequence ID" value="KHN73566.1"/>
    <property type="molecule type" value="Genomic_DNA"/>
</dbReference>
<sequence length="133" mass="14581">MSNSAVQCRVELAPVRALAEITQAKKQAKVMSRSIFDNSCSCRYENRVCNESTMPWGGRRARRSSKRFQVGRITRTVIHGDAATQAEKKTATGANVTTGNGDDDAEGSRKSKSLCAVTRVKHNISKGKETDFD</sequence>
<feature type="compositionally biased region" description="Low complexity" evidence="1">
    <location>
        <begin position="91"/>
        <end position="100"/>
    </location>
</feature>
<accession>A0A0B2URD0</accession>
<evidence type="ECO:0000256" key="1">
    <source>
        <dbReference type="SAM" id="MobiDB-lite"/>
    </source>
</evidence>
<comment type="caution">
    <text evidence="2">The sequence shown here is derived from an EMBL/GenBank/DDBJ whole genome shotgun (WGS) entry which is preliminary data.</text>
</comment>
<evidence type="ECO:0000313" key="2">
    <source>
        <dbReference type="EMBL" id="KHN73566.1"/>
    </source>
</evidence>
<dbReference type="Proteomes" id="UP000031036">
    <property type="component" value="Unassembled WGS sequence"/>
</dbReference>
<reference evidence="2 3" key="1">
    <citation type="submission" date="2014-11" db="EMBL/GenBank/DDBJ databases">
        <title>Genetic blueprint of the zoonotic pathogen Toxocara canis.</title>
        <authorList>
            <person name="Zhu X.-Q."/>
            <person name="Korhonen P.K."/>
            <person name="Cai H."/>
            <person name="Young N.D."/>
            <person name="Nejsum P."/>
            <person name="von Samson-Himmelstjerna G."/>
            <person name="Boag P.R."/>
            <person name="Tan P."/>
            <person name="Li Q."/>
            <person name="Min J."/>
            <person name="Yang Y."/>
            <person name="Wang X."/>
            <person name="Fang X."/>
            <person name="Hall R.S."/>
            <person name="Hofmann A."/>
            <person name="Sternberg P.W."/>
            <person name="Jex A.R."/>
            <person name="Gasser R.B."/>
        </authorList>
    </citation>
    <scope>NUCLEOTIDE SEQUENCE [LARGE SCALE GENOMIC DNA]</scope>
    <source>
        <strain evidence="2">PN_DK_2014</strain>
    </source>
</reference>
<organism evidence="2 3">
    <name type="scientific">Toxocara canis</name>
    <name type="common">Canine roundworm</name>
    <dbReference type="NCBI Taxonomy" id="6265"/>
    <lineage>
        <taxon>Eukaryota</taxon>
        <taxon>Metazoa</taxon>
        <taxon>Ecdysozoa</taxon>
        <taxon>Nematoda</taxon>
        <taxon>Chromadorea</taxon>
        <taxon>Rhabditida</taxon>
        <taxon>Spirurina</taxon>
        <taxon>Ascaridomorpha</taxon>
        <taxon>Ascaridoidea</taxon>
        <taxon>Toxocaridae</taxon>
        <taxon>Toxocara</taxon>
    </lineage>
</organism>
<dbReference type="AlphaFoldDB" id="A0A0B2URD0"/>
<protein>
    <submittedName>
        <fullName evidence="2">Uncharacterized protein</fullName>
    </submittedName>
</protein>
<keyword evidence="3" id="KW-1185">Reference proteome</keyword>
<gene>
    <name evidence="2" type="ORF">Tcan_11068</name>
</gene>
<name>A0A0B2URD0_TOXCA</name>
<proteinExistence type="predicted"/>
<evidence type="ECO:0000313" key="3">
    <source>
        <dbReference type="Proteomes" id="UP000031036"/>
    </source>
</evidence>